<dbReference type="RefSeq" id="WP_081944023.1">
    <property type="nucleotide sequence ID" value="NZ_JACEIP010000023.1"/>
</dbReference>
<organism evidence="1 2">
    <name type="scientific">Thermoactinomyces daqus</name>
    <dbReference type="NCBI Taxonomy" id="1329516"/>
    <lineage>
        <taxon>Bacteria</taxon>
        <taxon>Bacillati</taxon>
        <taxon>Bacillota</taxon>
        <taxon>Bacilli</taxon>
        <taxon>Bacillales</taxon>
        <taxon>Thermoactinomycetaceae</taxon>
        <taxon>Thermoactinomyces</taxon>
    </lineage>
</organism>
<evidence type="ECO:0000313" key="2">
    <source>
        <dbReference type="Proteomes" id="UP000530514"/>
    </source>
</evidence>
<evidence type="ECO:0000313" key="1">
    <source>
        <dbReference type="EMBL" id="MBA4543898.1"/>
    </source>
</evidence>
<reference evidence="1 2" key="1">
    <citation type="submission" date="2020-07" db="EMBL/GenBank/DDBJ databases">
        <authorList>
            <person name="Feng H."/>
        </authorList>
    </citation>
    <scope>NUCLEOTIDE SEQUENCE [LARGE SCALE GENOMIC DNA]</scope>
    <source>
        <strain evidence="2">s-11</strain>
    </source>
</reference>
<keyword evidence="2" id="KW-1185">Reference proteome</keyword>
<dbReference type="AlphaFoldDB" id="A0A7W2AJI1"/>
<comment type="caution">
    <text evidence="1">The sequence shown here is derived from an EMBL/GenBank/DDBJ whole genome shotgun (WGS) entry which is preliminary data.</text>
</comment>
<dbReference type="Pfam" id="PF26358">
    <property type="entry name" value="EcdD_BsdD_detox"/>
    <property type="match status" value="1"/>
</dbReference>
<dbReference type="NCBIfam" id="NF041205">
    <property type="entry name" value="VdcD"/>
    <property type="match status" value="1"/>
</dbReference>
<proteinExistence type="predicted"/>
<sequence length="76" mass="8761">MTTCPRCDSNETKVLCESPVKGCWIMYSCPVCTFTWRSTEPEAITNPEMYNPRFKVDPSDMGKYQIHPPIAQKRKS</sequence>
<name>A0A7W2AJI1_9BACL</name>
<dbReference type="OrthoDB" id="5877746at2"/>
<dbReference type="EMBL" id="JACEIP010000023">
    <property type="protein sequence ID" value="MBA4543898.1"/>
    <property type="molecule type" value="Genomic_DNA"/>
</dbReference>
<dbReference type="Proteomes" id="UP000530514">
    <property type="component" value="Unassembled WGS sequence"/>
</dbReference>
<protein>
    <submittedName>
        <fullName evidence="1">Phenolic acid decarboxylase subunit D</fullName>
    </submittedName>
</protein>
<gene>
    <name evidence="1" type="ORF">H1164_13475</name>
</gene>
<accession>A0A7W2AJI1</accession>
<dbReference type="InterPro" id="IPR047707">
    <property type="entry name" value="VdcD-like"/>
</dbReference>